<evidence type="ECO:0000313" key="2">
    <source>
        <dbReference type="EMBL" id="KAK4681012.1"/>
    </source>
</evidence>
<reference evidence="2 3" key="1">
    <citation type="journal article" date="2023" name="bioRxiv">
        <title>High-quality genome assemblies of four members of thePodospora anserinaspecies complex.</title>
        <authorList>
            <person name="Ament-Velasquez S.L."/>
            <person name="Vogan A.A."/>
            <person name="Wallerman O."/>
            <person name="Hartmann F."/>
            <person name="Gautier V."/>
            <person name="Silar P."/>
            <person name="Giraud T."/>
            <person name="Johannesson H."/>
        </authorList>
    </citation>
    <scope>NUCLEOTIDE SEQUENCE [LARGE SCALE GENOMIC DNA]</scope>
    <source>
        <strain evidence="2 3">CBS 124.78</strain>
    </source>
</reference>
<organism evidence="2 3">
    <name type="scientific">Podospora pseudoanserina</name>
    <dbReference type="NCBI Taxonomy" id="2609844"/>
    <lineage>
        <taxon>Eukaryota</taxon>
        <taxon>Fungi</taxon>
        <taxon>Dikarya</taxon>
        <taxon>Ascomycota</taxon>
        <taxon>Pezizomycotina</taxon>
        <taxon>Sordariomycetes</taxon>
        <taxon>Sordariomycetidae</taxon>
        <taxon>Sordariales</taxon>
        <taxon>Podosporaceae</taxon>
        <taxon>Podospora</taxon>
    </lineage>
</organism>
<accession>A0ABR0ILT3</accession>
<dbReference type="Proteomes" id="UP001323617">
    <property type="component" value="Unassembled WGS sequence"/>
</dbReference>
<dbReference type="RefSeq" id="XP_062804482.1">
    <property type="nucleotide sequence ID" value="XM_062939770.1"/>
</dbReference>
<comment type="caution">
    <text evidence="2">The sequence shown here is derived from an EMBL/GenBank/DDBJ whole genome shotgun (WGS) entry which is preliminary data.</text>
</comment>
<dbReference type="EMBL" id="JAFFHC010000001">
    <property type="protein sequence ID" value="KAK4681012.1"/>
    <property type="molecule type" value="Genomic_DNA"/>
</dbReference>
<dbReference type="GeneID" id="87960224"/>
<name>A0ABR0ILT3_9PEZI</name>
<feature type="region of interest" description="Disordered" evidence="1">
    <location>
        <begin position="1"/>
        <end position="32"/>
    </location>
</feature>
<gene>
    <name evidence="2" type="ORF">QC764_0004660</name>
</gene>
<sequence length="101" mass="11508">MRVTTHSGQRPILPLSTRKTMSPKHPPEPLNSPKELQLLGWTSQFRNHSLMLLSHTPSGLVGGWYKGMDQVEAATPRTRFSLPKQAVHIRGQKRKRIIYTL</sequence>
<evidence type="ECO:0000313" key="3">
    <source>
        <dbReference type="Proteomes" id="UP001323617"/>
    </source>
</evidence>
<keyword evidence="3" id="KW-1185">Reference proteome</keyword>
<evidence type="ECO:0000256" key="1">
    <source>
        <dbReference type="SAM" id="MobiDB-lite"/>
    </source>
</evidence>
<proteinExistence type="predicted"/>
<protein>
    <submittedName>
        <fullName evidence="2">Uncharacterized protein</fullName>
    </submittedName>
</protein>